<accession>A0A7Y9LU07</accession>
<dbReference type="InterPro" id="IPR001387">
    <property type="entry name" value="Cro/C1-type_HTH"/>
</dbReference>
<evidence type="ECO:0000313" key="3">
    <source>
        <dbReference type="Proteomes" id="UP000521748"/>
    </source>
</evidence>
<keyword evidence="3" id="KW-1185">Reference proteome</keyword>
<dbReference type="CDD" id="cd00093">
    <property type="entry name" value="HTH_XRE"/>
    <property type="match status" value="1"/>
</dbReference>
<feature type="domain" description="HTH cro/C1-type" evidence="1">
    <location>
        <begin position="16"/>
        <end position="71"/>
    </location>
</feature>
<dbReference type="AlphaFoldDB" id="A0A7Y9LU07"/>
<dbReference type="RefSeq" id="WP_179389344.1">
    <property type="nucleotide sequence ID" value="NZ_JACBYQ010000002.1"/>
</dbReference>
<dbReference type="Proteomes" id="UP000521748">
    <property type="component" value="Unassembled WGS sequence"/>
</dbReference>
<proteinExistence type="predicted"/>
<organism evidence="2 3">
    <name type="scientific">Psychromicrobium silvestre</name>
    <dbReference type="NCBI Taxonomy" id="1645614"/>
    <lineage>
        <taxon>Bacteria</taxon>
        <taxon>Bacillati</taxon>
        <taxon>Actinomycetota</taxon>
        <taxon>Actinomycetes</taxon>
        <taxon>Micrococcales</taxon>
        <taxon>Micrococcaceae</taxon>
        <taxon>Psychromicrobium</taxon>
    </lineage>
</organism>
<reference evidence="2 3" key="1">
    <citation type="submission" date="2020-07" db="EMBL/GenBank/DDBJ databases">
        <title>Sequencing the genomes of 1000 actinobacteria strains.</title>
        <authorList>
            <person name="Klenk H.-P."/>
        </authorList>
    </citation>
    <scope>NUCLEOTIDE SEQUENCE [LARGE SCALE GENOMIC DNA]</scope>
    <source>
        <strain evidence="2 3">DSM 102047</strain>
    </source>
</reference>
<dbReference type="SMART" id="SM00530">
    <property type="entry name" value="HTH_XRE"/>
    <property type="match status" value="1"/>
</dbReference>
<name>A0A7Y9LU07_9MICC</name>
<evidence type="ECO:0000313" key="2">
    <source>
        <dbReference type="EMBL" id="NYE95578.1"/>
    </source>
</evidence>
<evidence type="ECO:0000259" key="1">
    <source>
        <dbReference type="PROSITE" id="PS50943"/>
    </source>
</evidence>
<comment type="caution">
    <text evidence="2">The sequence shown here is derived from an EMBL/GenBank/DDBJ whole genome shotgun (WGS) entry which is preliminary data.</text>
</comment>
<dbReference type="SUPFAM" id="SSF47413">
    <property type="entry name" value="lambda repressor-like DNA-binding domains"/>
    <property type="match status" value="1"/>
</dbReference>
<dbReference type="Pfam" id="PF13560">
    <property type="entry name" value="HTH_31"/>
    <property type="match status" value="1"/>
</dbReference>
<dbReference type="GO" id="GO:0003677">
    <property type="term" value="F:DNA binding"/>
    <property type="evidence" value="ECO:0007669"/>
    <property type="project" value="InterPro"/>
</dbReference>
<dbReference type="PROSITE" id="PS50943">
    <property type="entry name" value="HTH_CROC1"/>
    <property type="match status" value="1"/>
</dbReference>
<dbReference type="Gene3D" id="1.10.260.40">
    <property type="entry name" value="lambda repressor-like DNA-binding domains"/>
    <property type="match status" value="1"/>
</dbReference>
<gene>
    <name evidence="2" type="ORF">FHU41_001828</name>
</gene>
<sequence>MEMRRGQVQLKSIAMLRACMDVEKLSVGEVGKRVGCSKGFISHLLAGRRDSCSLQLGERIARTLGVPLEVLFLTHDSQAPR</sequence>
<protein>
    <submittedName>
        <fullName evidence="2">Antitoxin component HigA of HigAB toxin-antitoxin module</fullName>
    </submittedName>
</protein>
<dbReference type="InterPro" id="IPR010982">
    <property type="entry name" value="Lambda_DNA-bd_dom_sf"/>
</dbReference>
<dbReference type="EMBL" id="JACBYQ010000002">
    <property type="protein sequence ID" value="NYE95578.1"/>
    <property type="molecule type" value="Genomic_DNA"/>
</dbReference>